<evidence type="ECO:0000313" key="4">
    <source>
        <dbReference type="Proteomes" id="UP001056455"/>
    </source>
</evidence>
<reference evidence="3" key="1">
    <citation type="submission" date="2022-06" db="EMBL/GenBank/DDBJ databases">
        <title>Ornithinimicrobium HY1793.</title>
        <authorList>
            <person name="Huang Y."/>
        </authorList>
    </citation>
    <scope>NUCLEOTIDE SEQUENCE</scope>
    <source>
        <strain evidence="3">HY1793</strain>
    </source>
</reference>
<keyword evidence="2" id="KW-1133">Transmembrane helix</keyword>
<dbReference type="EMBL" id="CP099489">
    <property type="protein sequence ID" value="USQ78996.1"/>
    <property type="molecule type" value="Genomic_DNA"/>
</dbReference>
<feature type="region of interest" description="Disordered" evidence="1">
    <location>
        <begin position="238"/>
        <end position="263"/>
    </location>
</feature>
<dbReference type="RefSeq" id="WP_252591878.1">
    <property type="nucleotide sequence ID" value="NZ_CP099489.1"/>
</dbReference>
<sequence length="664" mass="69634">MNTTTDLRRSLEETAQHYDAPDPHTLLRGVREDIATGRDRGKGRLVAAAAAVALVAGGGWALTQGLGSDEETGTMQPADEAWELVNGAPPEYADGLALVDTVELGATEDGAVVLEPEPVVGPSFAVAWCHGEPDDPPEPAALVGPEDGEEVVPLHCTTQDGQQGGLPEPLPDLAEGVDFGVHRAHDLSTQDVTVGIYREATVSEFPYPDQQDVPEAPEHDVMIDASSPLVERAIPATPLEEGSTGGSSGPLGHNALPGASVASHEGTTLTTWAGEPGRLLVEVNGTVITNDGEGLSQPATPGPWQDADPDLRGGYWHTWHAGATTREFDLSPAALAQHGIQVSEGESVTVTAHAAFPRDAWQVGIDQPEGVSEAADLTTVDPTEVLPAFAYGYEQVTAVSVPADGVPHTVEVGDVDPTELVWVAQCPESATMTQVQVGSQTTECSAGLEWLLAVQDAGLVTGELPEVRVAAGAEPVIVAAYAPRVWEDYPFEESTDPLAASETVAMVAPPPVDGAAPPELAGSHGPTAVYREVATVSTEDLDADGRAEVTVPSSTDLSIWLETTGASRLQLEIDGTPIDQLLPTPDQPVMPGTLQAHQLLVRDGWYSTWTTGTSGHELRLDGANSQTGEGERDEPTVTIEVEAADGAEVDLTFFEFVLEEDFEG</sequence>
<keyword evidence="2" id="KW-0812">Transmembrane</keyword>
<feature type="region of interest" description="Disordered" evidence="1">
    <location>
        <begin position="1"/>
        <end position="24"/>
    </location>
</feature>
<evidence type="ECO:0000256" key="1">
    <source>
        <dbReference type="SAM" id="MobiDB-lite"/>
    </source>
</evidence>
<evidence type="ECO:0000313" key="3">
    <source>
        <dbReference type="EMBL" id="USQ78996.1"/>
    </source>
</evidence>
<keyword evidence="2" id="KW-0472">Membrane</keyword>
<proteinExistence type="predicted"/>
<evidence type="ECO:0000256" key="2">
    <source>
        <dbReference type="SAM" id="Phobius"/>
    </source>
</evidence>
<feature type="transmembrane region" description="Helical" evidence="2">
    <location>
        <begin position="45"/>
        <end position="62"/>
    </location>
</feature>
<feature type="region of interest" description="Disordered" evidence="1">
    <location>
        <begin position="612"/>
        <end position="634"/>
    </location>
</feature>
<feature type="compositionally biased region" description="Basic and acidic residues" evidence="1">
    <location>
        <begin position="1"/>
        <end position="22"/>
    </location>
</feature>
<protein>
    <submittedName>
        <fullName evidence="3">Uncharacterized protein</fullName>
    </submittedName>
</protein>
<gene>
    <name evidence="3" type="ORF">NF556_15390</name>
</gene>
<organism evidence="3 4">
    <name type="scientific">Ornithinimicrobium faecis</name>
    <dbReference type="NCBI Taxonomy" id="2934158"/>
    <lineage>
        <taxon>Bacteria</taxon>
        <taxon>Bacillati</taxon>
        <taxon>Actinomycetota</taxon>
        <taxon>Actinomycetes</taxon>
        <taxon>Micrococcales</taxon>
        <taxon>Ornithinimicrobiaceae</taxon>
        <taxon>Ornithinimicrobium</taxon>
    </lineage>
</organism>
<accession>A0ABY4YQY8</accession>
<keyword evidence="4" id="KW-1185">Reference proteome</keyword>
<dbReference type="Proteomes" id="UP001056455">
    <property type="component" value="Chromosome"/>
</dbReference>
<name>A0ABY4YQY8_9MICO</name>